<evidence type="ECO:0000256" key="5">
    <source>
        <dbReference type="ARBA" id="ARBA00022759"/>
    </source>
</evidence>
<name>A0A6L2LST3_TANCI</name>
<feature type="domain" description="Reverse transcriptase RNase H-like" evidence="9">
    <location>
        <begin position="939"/>
        <end position="1029"/>
    </location>
</feature>
<dbReference type="Pfam" id="PF17917">
    <property type="entry name" value="RT_RNaseH"/>
    <property type="match status" value="1"/>
</dbReference>
<dbReference type="CDD" id="cd00303">
    <property type="entry name" value="retropepsin_like"/>
    <property type="match status" value="1"/>
</dbReference>
<comment type="caution">
    <text evidence="11">The sequence shown here is derived from an EMBL/GenBank/DDBJ whole genome shotgun (WGS) entry which is preliminary data.</text>
</comment>
<dbReference type="InterPro" id="IPR036397">
    <property type="entry name" value="RNaseH_sf"/>
</dbReference>
<dbReference type="InterPro" id="IPR012337">
    <property type="entry name" value="RNaseH-like_sf"/>
</dbReference>
<reference evidence="11" key="1">
    <citation type="journal article" date="2019" name="Sci. Rep.">
        <title>Draft genome of Tanacetum cinerariifolium, the natural source of mosquito coil.</title>
        <authorList>
            <person name="Yamashiro T."/>
            <person name="Shiraishi A."/>
            <person name="Satake H."/>
            <person name="Nakayama K."/>
        </authorList>
    </citation>
    <scope>NUCLEOTIDE SEQUENCE</scope>
</reference>
<evidence type="ECO:0000259" key="9">
    <source>
        <dbReference type="Pfam" id="PF17917"/>
    </source>
</evidence>
<evidence type="ECO:0000256" key="2">
    <source>
        <dbReference type="ARBA" id="ARBA00022679"/>
    </source>
</evidence>
<evidence type="ECO:0000259" key="10">
    <source>
        <dbReference type="Pfam" id="PF17921"/>
    </source>
</evidence>
<evidence type="ECO:0000256" key="7">
    <source>
        <dbReference type="ARBA" id="ARBA00022918"/>
    </source>
</evidence>
<dbReference type="CDD" id="cd09274">
    <property type="entry name" value="RNase_HI_RT_Ty3"/>
    <property type="match status" value="1"/>
</dbReference>
<feature type="domain" description="Integrase zinc-binding" evidence="10">
    <location>
        <begin position="1066"/>
        <end position="1117"/>
    </location>
</feature>
<sequence>MSTRSSARNLFPPLDNLELTIQRISRTDPTLLNNSEMVAEGNCDLPVPDLRTMEELCQPSVNGRGGPIASITIHATNFRLKNEIIQQSIKVNGVTDDTLCLYLFPHSLTHHAIAWLNRLPRNSINTFAQMAKMFLGKYFPPSMVTKLINEITNFCQCSAESLFEAWERYKLSIDRYPNHNMFPVTQIDTFYNGLNLIHRDTINAAAGRTFMKRRPEKCYDLIENMTAHHNDWDTLAQRTTVGNTQNVYAAGAYQGNKMTNPKEDLKGITTRSGTAYQGPMIPTTPSLPPVVERETEATKDMVHPNNNESTEDVQPSVALTESPILNSELVVAPIIEPTNKDKLCELARTPLNEHYSVVLLKKLSEKLGDPDKFLIPCDFPGMAECLALADLDASINLMPLSVWNKLSLPDFSPTCMTLKLIDRLISRPIGVAEDVFVKVGKFHFPADFVIVDFDADPRVPIILGRSFLKTRRALIDVFEGELTFCVGKEAITFNLDQTSRYSANYNDMMANRIDVIDMACEEYSQEVLGFFDVIASGNPTPYYDPIVSTTSPTLTPFENNDFLLEDDPTLPKVDQSYFDTEGDILLLEAILNNDPSLPPPNQGNYLPQVRKELKICKAKTDKSSIDEPLEVDLTDLPLDLEYAFLEGNDKLLVIIEKDLSMEEKTALITVLKSHKRAIAWKLSDIKGIDLEFYSHKILTEEDFEPAVQHQRRVNPKIHDVIKNEVLKLLDAGLIYPISDSPWVSPVQCVPKKGGFTVVENEENEFIPTRLVTGWSVCIDYRKLNEATRKDHFPLLFMNQMLERLAENQYYCFLDGFFGYFQIPIDSKDQEKTHSLIYTERLLTVVCLLGYAMHQAHFRVFGNSFQTYLSHLEKMLKRCEDTNLCLNWEKSHFKVKEGIILGHKISKDRIEVDKAKGDVITKLPHPTTFKTKALILIAPDWDMPFELMCDARDFPIGAVLGQRQEKHFRPILYANKTMTEAESNYTTTEKEMLAVVYAFKKFRSYLIMNKSIVYTDHFALKYLFAKKDSKKNKFFKDVKHYFWDDPNLFKICADHVIQRCVHGQEAIDILKAYHYEPTEGHHGPNYIARKVFDSGFYWPTIYRDAQDLVKNCDVCQRQGKISQRDGMPQNSIQVCKIFDVWGIHFMGPFPSSRGNKYILVAVDYLPKWVEAKALLTNDARVVCKFFKNLFAKFGTPVPLSVIEECTSAMTKKTKRLHDSKIKDRVFNIGDRVLPFNSRLKIFSGKLKSHWSEPFTISHVFPYGTVELSQPDGPNFKVNGHRLKHYFGEDVPKMVFPDFQTFPKDQ</sequence>
<dbReference type="Gene3D" id="1.10.340.70">
    <property type="match status" value="1"/>
</dbReference>
<dbReference type="InterPro" id="IPR005162">
    <property type="entry name" value="Retrotrans_gag_dom"/>
</dbReference>
<dbReference type="EMBL" id="BKCJ010004800">
    <property type="protein sequence ID" value="GEU63165.1"/>
    <property type="molecule type" value="Genomic_DNA"/>
</dbReference>
<dbReference type="Pfam" id="PF17921">
    <property type="entry name" value="Integrase_H2C2"/>
    <property type="match status" value="1"/>
</dbReference>
<dbReference type="SUPFAM" id="SSF56672">
    <property type="entry name" value="DNA/RNA polymerases"/>
    <property type="match status" value="1"/>
</dbReference>
<keyword evidence="6" id="KW-0378">Hydrolase</keyword>
<dbReference type="Pfam" id="PF03732">
    <property type="entry name" value="Retrotrans_gag"/>
    <property type="match status" value="1"/>
</dbReference>
<accession>A0A6L2LST3</accession>
<dbReference type="EC" id="2.7.7.49" evidence="1"/>
<proteinExistence type="predicted"/>
<dbReference type="Gene3D" id="3.30.70.270">
    <property type="match status" value="1"/>
</dbReference>
<dbReference type="GO" id="GO:0016787">
    <property type="term" value="F:hydrolase activity"/>
    <property type="evidence" value="ECO:0007669"/>
    <property type="project" value="UniProtKB-KW"/>
</dbReference>
<keyword evidence="11" id="KW-0239">DNA-directed DNA polymerase</keyword>
<organism evidence="11">
    <name type="scientific">Tanacetum cinerariifolium</name>
    <name type="common">Dalmatian daisy</name>
    <name type="synonym">Chrysanthemum cinerariifolium</name>
    <dbReference type="NCBI Taxonomy" id="118510"/>
    <lineage>
        <taxon>Eukaryota</taxon>
        <taxon>Viridiplantae</taxon>
        <taxon>Streptophyta</taxon>
        <taxon>Embryophyta</taxon>
        <taxon>Tracheophyta</taxon>
        <taxon>Spermatophyta</taxon>
        <taxon>Magnoliopsida</taxon>
        <taxon>eudicotyledons</taxon>
        <taxon>Gunneridae</taxon>
        <taxon>Pentapetalae</taxon>
        <taxon>asterids</taxon>
        <taxon>campanulids</taxon>
        <taxon>Asterales</taxon>
        <taxon>Asteraceae</taxon>
        <taxon>Asteroideae</taxon>
        <taxon>Anthemideae</taxon>
        <taxon>Anthemidinae</taxon>
        <taxon>Tanacetum</taxon>
    </lineage>
</organism>
<dbReference type="SUPFAM" id="SSF53098">
    <property type="entry name" value="Ribonuclease H-like"/>
    <property type="match status" value="1"/>
</dbReference>
<dbReference type="InterPro" id="IPR041588">
    <property type="entry name" value="Integrase_H2C2"/>
</dbReference>
<dbReference type="InterPro" id="IPR041373">
    <property type="entry name" value="RT_RNaseH"/>
</dbReference>
<dbReference type="Gene3D" id="2.40.70.10">
    <property type="entry name" value="Acid Proteases"/>
    <property type="match status" value="1"/>
</dbReference>
<dbReference type="PANTHER" id="PTHR37984">
    <property type="entry name" value="PROTEIN CBG26694"/>
    <property type="match status" value="1"/>
</dbReference>
<keyword evidence="4" id="KW-0540">Nuclease</keyword>
<dbReference type="InterPro" id="IPR043502">
    <property type="entry name" value="DNA/RNA_pol_sf"/>
</dbReference>
<keyword evidence="2" id="KW-0808">Transferase</keyword>
<evidence type="ECO:0000256" key="4">
    <source>
        <dbReference type="ARBA" id="ARBA00022722"/>
    </source>
</evidence>
<evidence type="ECO:0000259" key="8">
    <source>
        <dbReference type="Pfam" id="PF03732"/>
    </source>
</evidence>
<dbReference type="CDD" id="cd01647">
    <property type="entry name" value="RT_LTR"/>
    <property type="match status" value="1"/>
</dbReference>
<evidence type="ECO:0000256" key="1">
    <source>
        <dbReference type="ARBA" id="ARBA00012493"/>
    </source>
</evidence>
<gene>
    <name evidence="11" type="ORF">Tci_035143</name>
</gene>
<evidence type="ECO:0000313" key="11">
    <source>
        <dbReference type="EMBL" id="GEU63165.1"/>
    </source>
</evidence>
<keyword evidence="3" id="KW-0548">Nucleotidyltransferase</keyword>
<dbReference type="Gene3D" id="3.10.10.10">
    <property type="entry name" value="HIV Type 1 Reverse Transcriptase, subunit A, domain 1"/>
    <property type="match status" value="1"/>
</dbReference>
<keyword evidence="5" id="KW-0255">Endonuclease</keyword>
<dbReference type="InterPro" id="IPR043128">
    <property type="entry name" value="Rev_trsase/Diguanyl_cyclase"/>
</dbReference>
<evidence type="ECO:0000256" key="3">
    <source>
        <dbReference type="ARBA" id="ARBA00022695"/>
    </source>
</evidence>
<dbReference type="GO" id="GO:0003887">
    <property type="term" value="F:DNA-directed DNA polymerase activity"/>
    <property type="evidence" value="ECO:0007669"/>
    <property type="project" value="UniProtKB-KW"/>
</dbReference>
<feature type="domain" description="Retrotransposon gag" evidence="8">
    <location>
        <begin position="103"/>
        <end position="195"/>
    </location>
</feature>
<evidence type="ECO:0000256" key="6">
    <source>
        <dbReference type="ARBA" id="ARBA00022801"/>
    </source>
</evidence>
<dbReference type="InterPro" id="IPR021109">
    <property type="entry name" value="Peptidase_aspartic_dom_sf"/>
</dbReference>
<dbReference type="Gene3D" id="3.10.20.370">
    <property type="match status" value="1"/>
</dbReference>
<dbReference type="InterPro" id="IPR050951">
    <property type="entry name" value="Retrovirus_Pol_polyprotein"/>
</dbReference>
<dbReference type="GO" id="GO:0003676">
    <property type="term" value="F:nucleic acid binding"/>
    <property type="evidence" value="ECO:0007669"/>
    <property type="project" value="InterPro"/>
</dbReference>
<dbReference type="Gene3D" id="3.30.420.10">
    <property type="entry name" value="Ribonuclease H-like superfamily/Ribonuclease H"/>
    <property type="match status" value="1"/>
</dbReference>
<dbReference type="PANTHER" id="PTHR37984:SF5">
    <property type="entry name" value="PROTEIN NYNRIN-LIKE"/>
    <property type="match status" value="1"/>
</dbReference>
<dbReference type="GO" id="GO:0003964">
    <property type="term" value="F:RNA-directed DNA polymerase activity"/>
    <property type="evidence" value="ECO:0007669"/>
    <property type="project" value="UniProtKB-KW"/>
</dbReference>
<keyword evidence="7" id="KW-0695">RNA-directed DNA polymerase</keyword>
<dbReference type="FunFam" id="3.10.20.370:FF:000001">
    <property type="entry name" value="Retrovirus-related Pol polyprotein from transposon 17.6-like protein"/>
    <property type="match status" value="1"/>
</dbReference>
<protein>
    <recommendedName>
        <fullName evidence="1">RNA-directed DNA polymerase</fullName>
        <ecNumber evidence="1">2.7.7.49</ecNumber>
    </recommendedName>
</protein>
<dbReference type="GO" id="GO:0004519">
    <property type="term" value="F:endonuclease activity"/>
    <property type="evidence" value="ECO:0007669"/>
    <property type="project" value="UniProtKB-KW"/>
</dbReference>